<dbReference type="CDD" id="cd01899">
    <property type="entry name" value="Ygr210"/>
    <property type="match status" value="1"/>
</dbReference>
<dbReference type="Gene3D" id="1.10.8.470">
    <property type="match status" value="1"/>
</dbReference>
<dbReference type="Gene3D" id="3.40.50.300">
    <property type="entry name" value="P-loop containing nucleotide triphosphate hydrolases"/>
    <property type="match status" value="1"/>
</dbReference>
<feature type="domain" description="OBG-type G" evidence="3">
    <location>
        <begin position="1"/>
        <end position="251"/>
    </location>
</feature>
<dbReference type="Pfam" id="PF02824">
    <property type="entry name" value="TGS"/>
    <property type="match status" value="1"/>
</dbReference>
<dbReference type="Gene3D" id="3.10.20.30">
    <property type="match status" value="1"/>
</dbReference>
<dbReference type="InterPro" id="IPR027417">
    <property type="entry name" value="P-loop_NTPase"/>
</dbReference>
<dbReference type="InterPro" id="IPR004095">
    <property type="entry name" value="TGS"/>
</dbReference>
<gene>
    <name evidence="4" type="ORF">AMET1_0269</name>
</gene>
<dbReference type="PROSITE" id="PS51710">
    <property type="entry name" value="G_OBG"/>
    <property type="match status" value="1"/>
</dbReference>
<keyword evidence="5" id="KW-1185">Reference proteome</keyword>
<organism evidence="4 5">
    <name type="scientific">Methanonatronarchaeum thermophilum</name>
    <dbReference type="NCBI Taxonomy" id="1927129"/>
    <lineage>
        <taxon>Archaea</taxon>
        <taxon>Methanobacteriati</taxon>
        <taxon>Methanobacteriota</taxon>
        <taxon>Methanonatronarchaeia</taxon>
        <taxon>Methanonatronarchaeales</taxon>
        <taxon>Methanonatronarchaeaceae</taxon>
        <taxon>Methanonatronarchaeum</taxon>
    </lineage>
</organism>
<dbReference type="CDD" id="cd01669">
    <property type="entry name" value="TGS_MJ1332_like"/>
    <property type="match status" value="1"/>
</dbReference>
<dbReference type="NCBIfam" id="NF007171">
    <property type="entry name" value="PRK09602.1"/>
    <property type="match status" value="1"/>
</dbReference>
<accession>A0A1Y3GE97</accession>
<dbReference type="Pfam" id="PF08438">
    <property type="entry name" value="YGR210-like_G4"/>
    <property type="match status" value="1"/>
</dbReference>
<dbReference type="InterPro" id="IPR031167">
    <property type="entry name" value="G_OBG"/>
</dbReference>
<dbReference type="InterPro" id="IPR012675">
    <property type="entry name" value="Beta-grasp_dom_sf"/>
</dbReference>
<dbReference type="SUPFAM" id="SSF81271">
    <property type="entry name" value="TGS-like"/>
    <property type="match status" value="1"/>
</dbReference>
<dbReference type="FunFam" id="3.10.20.30:FF:000002">
    <property type="entry name" value="GTP pyrophosphokinase (RelA/SpoT)"/>
    <property type="match status" value="1"/>
</dbReference>
<comment type="caution">
    <text evidence="4">The sequence shown here is derived from an EMBL/GenBank/DDBJ whole genome shotgun (WGS) entry which is preliminary data.</text>
</comment>
<dbReference type="AlphaFoldDB" id="A0A1Y3GE97"/>
<dbReference type="PANTHER" id="PTHR23305:SF1">
    <property type="entry name" value="OBG-TYPE G DOMAIN-CONTAINING PROTEIN"/>
    <property type="match status" value="1"/>
</dbReference>
<evidence type="ECO:0000256" key="1">
    <source>
        <dbReference type="ARBA" id="ARBA00007476"/>
    </source>
</evidence>
<dbReference type="InterPro" id="IPR013646">
    <property type="entry name" value="YGR210-like_G4"/>
</dbReference>
<name>A0A1Y3GE97_9EURY</name>
<dbReference type="SUPFAM" id="SSF52540">
    <property type="entry name" value="P-loop containing nucleoside triphosphate hydrolases"/>
    <property type="match status" value="1"/>
</dbReference>
<proteinExistence type="inferred from homology"/>
<evidence type="ECO:0000256" key="2">
    <source>
        <dbReference type="ARBA" id="ARBA00022741"/>
    </source>
</evidence>
<protein>
    <submittedName>
        <fullName evidence="4">Ribosome-binding ATPase YchF GTP1/OBG family</fullName>
    </submittedName>
</protein>
<dbReference type="InterPro" id="IPR012676">
    <property type="entry name" value="TGS-like"/>
</dbReference>
<dbReference type="EMBL" id="MRZU01000003">
    <property type="protein sequence ID" value="OUJ18623.1"/>
    <property type="molecule type" value="Genomic_DNA"/>
</dbReference>
<dbReference type="GO" id="GO:0005737">
    <property type="term" value="C:cytoplasm"/>
    <property type="evidence" value="ECO:0007669"/>
    <property type="project" value="TreeGrafter"/>
</dbReference>
<dbReference type="Pfam" id="PF01926">
    <property type="entry name" value="MMR_HSR1"/>
    <property type="match status" value="1"/>
</dbReference>
<evidence type="ECO:0000313" key="4">
    <source>
        <dbReference type="EMBL" id="OUJ18623.1"/>
    </source>
</evidence>
<reference evidence="4 5" key="1">
    <citation type="submission" date="2016-12" db="EMBL/GenBank/DDBJ databases">
        <title>Discovery of methanogenic haloarchaea.</title>
        <authorList>
            <person name="Sorokin D.Y."/>
            <person name="Makarova K.S."/>
            <person name="Abbas B."/>
            <person name="Ferrer M."/>
            <person name="Golyshin P.N."/>
        </authorList>
    </citation>
    <scope>NUCLEOTIDE SEQUENCE [LARGE SCALE GENOMIC DNA]</scope>
    <source>
        <strain evidence="4">AMET1</strain>
    </source>
</reference>
<dbReference type="GO" id="GO:0016887">
    <property type="term" value="F:ATP hydrolysis activity"/>
    <property type="evidence" value="ECO:0007669"/>
    <property type="project" value="TreeGrafter"/>
</dbReference>
<keyword evidence="2" id="KW-0547">Nucleotide-binding</keyword>
<evidence type="ECO:0000313" key="5">
    <source>
        <dbReference type="Proteomes" id="UP000195137"/>
    </source>
</evidence>
<dbReference type="PANTHER" id="PTHR23305">
    <property type="entry name" value="OBG GTPASE FAMILY"/>
    <property type="match status" value="1"/>
</dbReference>
<sequence length="380" mass="42250">MASTGIDVETANYPFTTIDSNRGYAYIREECPCKELDVECNPQNSRCVDGVRHVPIELLDVAGLVPDAYKGKGLGNEFLDQLRQADALIHVIDSSGSTDAKGNPVDISQHDPTEDIGFLTNEIKMWMLGIIEDKWSSLVRRVEVQKKDLAHEIHDVYTGLGLTLNDIKMSISKLDLDSEKPSNWGSEDREDLIENMRRESKPILIAANKADIAPEDNLKRISIVSDDAVPTSANAELALKKASQGNIIDYKPGDIDFEILEPDKLNEKQKKGLMFIKENVLDKYGGTGVQQTIEKSVKELLNQIVVYPVEDENNYTDNNDNVLPDAILLERGSTPKDLAYKIHSDIGDNYLYAVNARTGMRISDNEELENGDVIKIVSSA</sequence>
<dbReference type="GO" id="GO:0005525">
    <property type="term" value="F:GTP binding"/>
    <property type="evidence" value="ECO:0007669"/>
    <property type="project" value="InterPro"/>
</dbReference>
<dbReference type="InterPro" id="IPR006073">
    <property type="entry name" value="GTP-bd"/>
</dbReference>
<evidence type="ECO:0000259" key="3">
    <source>
        <dbReference type="PROSITE" id="PS51710"/>
    </source>
</evidence>
<comment type="similarity">
    <text evidence="1">Belongs to the RelA/SpoT family.</text>
</comment>
<dbReference type="PRINTS" id="PR00326">
    <property type="entry name" value="GTP1OBG"/>
</dbReference>
<dbReference type="Proteomes" id="UP000195137">
    <property type="component" value="Unassembled WGS sequence"/>
</dbReference>